<dbReference type="RefSeq" id="WP_117527883.1">
    <property type="nucleotide sequence ID" value="NZ_JAQCXC010000018.1"/>
</dbReference>
<dbReference type="EMBL" id="QVEW01000018">
    <property type="protein sequence ID" value="RGB94323.1"/>
    <property type="molecule type" value="Genomic_DNA"/>
</dbReference>
<reference evidence="1 2" key="1">
    <citation type="submission" date="2018-08" db="EMBL/GenBank/DDBJ databases">
        <title>A genome reference for cultivated species of the human gut microbiota.</title>
        <authorList>
            <person name="Zou Y."/>
            <person name="Xue W."/>
            <person name="Luo G."/>
        </authorList>
    </citation>
    <scope>NUCLEOTIDE SEQUENCE [LARGE SCALE GENOMIC DNA]</scope>
    <source>
        <strain evidence="1 2">AF29-11BH</strain>
    </source>
</reference>
<evidence type="ECO:0008006" key="3">
    <source>
        <dbReference type="Google" id="ProtNLM"/>
    </source>
</evidence>
<evidence type="ECO:0000313" key="1">
    <source>
        <dbReference type="EMBL" id="RGB94323.1"/>
    </source>
</evidence>
<sequence>MINARFMYLRPGNLPKSFVIERGKGGLKNGRPTVQYDGDGTEFLKGFLTTATEADRAHGTADHIVTHIIVQSGGQQAERTDRLILGDRLFYIVDIDPACSLGIATIYYAEERTDVK</sequence>
<protein>
    <recommendedName>
        <fullName evidence="3">Head-tail adaptor protein</fullName>
    </recommendedName>
</protein>
<name>A0A3E2UDN8_9FIRM</name>
<proteinExistence type="predicted"/>
<dbReference type="AlphaFoldDB" id="A0A3E2UDN8"/>
<dbReference type="Proteomes" id="UP000260783">
    <property type="component" value="Unassembled WGS sequence"/>
</dbReference>
<comment type="caution">
    <text evidence="1">The sequence shown here is derived from an EMBL/GenBank/DDBJ whole genome shotgun (WGS) entry which is preliminary data.</text>
</comment>
<organism evidence="1 2">
    <name type="scientific">Faecalibacterium prausnitzii</name>
    <dbReference type="NCBI Taxonomy" id="853"/>
    <lineage>
        <taxon>Bacteria</taxon>
        <taxon>Bacillati</taxon>
        <taxon>Bacillota</taxon>
        <taxon>Clostridia</taxon>
        <taxon>Eubacteriales</taxon>
        <taxon>Oscillospiraceae</taxon>
        <taxon>Faecalibacterium</taxon>
    </lineage>
</organism>
<accession>A0A3E2UDN8</accession>
<gene>
    <name evidence="1" type="ORF">DWZ04_13610</name>
</gene>
<evidence type="ECO:0000313" key="2">
    <source>
        <dbReference type="Proteomes" id="UP000260783"/>
    </source>
</evidence>